<feature type="region of interest" description="Disordered" evidence="1">
    <location>
        <begin position="172"/>
        <end position="230"/>
    </location>
</feature>
<gene>
    <name evidence="2" type="ORF">DL764_008212</name>
</gene>
<dbReference type="OrthoDB" id="5101370at2759"/>
<keyword evidence="3" id="KW-1185">Reference proteome</keyword>
<comment type="caution">
    <text evidence="2">The sequence shown here is derived from an EMBL/GenBank/DDBJ whole genome shotgun (WGS) entry which is preliminary data.</text>
</comment>
<name>A0A4Q4SY19_9PEZI</name>
<protein>
    <submittedName>
        <fullName evidence="2">Uncharacterized protein</fullName>
    </submittedName>
</protein>
<dbReference type="STRING" id="155417.A0A4Q4SY19"/>
<sequence>MRLLYHSPFRTRRRALRFASLLILLIAAATKTAVVAAQRVSYSTILLTTCFSFADDEPTSPPPPPCGAYGCPSCTLTSVYTVTLALLCPTGLTQKPYTITETYVGMSALPTFAGGKLTSVPYGFTTAVETCGACTTVGAGEEGGDGKPLVGTVTLPSGGRPYVEGFVPEETAKQDATDTATVGQGAGGSGGEGSGGQGGRGSGQTPLTFSTAHPSSASTQAEDHGASSPVVANSAGRCLAEMGALFIAVVAIAIR</sequence>
<feature type="compositionally biased region" description="Polar residues" evidence="1">
    <location>
        <begin position="205"/>
        <end position="220"/>
    </location>
</feature>
<reference evidence="2 3" key="1">
    <citation type="submission" date="2018-06" db="EMBL/GenBank/DDBJ databases">
        <title>Complete Genomes of Monosporascus.</title>
        <authorList>
            <person name="Robinson A.J."/>
            <person name="Natvig D.O."/>
        </authorList>
    </citation>
    <scope>NUCLEOTIDE SEQUENCE [LARGE SCALE GENOMIC DNA]</scope>
    <source>
        <strain evidence="2 3">CBS 110550</strain>
    </source>
</reference>
<evidence type="ECO:0000313" key="3">
    <source>
        <dbReference type="Proteomes" id="UP000293360"/>
    </source>
</evidence>
<dbReference type="AlphaFoldDB" id="A0A4Q4SY19"/>
<accession>A0A4Q4SY19</accession>
<feature type="compositionally biased region" description="Gly residues" evidence="1">
    <location>
        <begin position="184"/>
        <end position="202"/>
    </location>
</feature>
<evidence type="ECO:0000313" key="2">
    <source>
        <dbReference type="EMBL" id="RYO91930.1"/>
    </source>
</evidence>
<organism evidence="2 3">
    <name type="scientific">Monosporascus ibericus</name>
    <dbReference type="NCBI Taxonomy" id="155417"/>
    <lineage>
        <taxon>Eukaryota</taxon>
        <taxon>Fungi</taxon>
        <taxon>Dikarya</taxon>
        <taxon>Ascomycota</taxon>
        <taxon>Pezizomycotina</taxon>
        <taxon>Sordariomycetes</taxon>
        <taxon>Xylariomycetidae</taxon>
        <taxon>Xylariales</taxon>
        <taxon>Xylariales incertae sedis</taxon>
        <taxon>Monosporascus</taxon>
    </lineage>
</organism>
<evidence type="ECO:0000256" key="1">
    <source>
        <dbReference type="SAM" id="MobiDB-lite"/>
    </source>
</evidence>
<dbReference type="EMBL" id="QJNU01000621">
    <property type="protein sequence ID" value="RYO91930.1"/>
    <property type="molecule type" value="Genomic_DNA"/>
</dbReference>
<proteinExistence type="predicted"/>
<dbReference type="Proteomes" id="UP000293360">
    <property type="component" value="Unassembled WGS sequence"/>
</dbReference>